<protein>
    <submittedName>
        <fullName evidence="11">M13 family peptidase</fullName>
    </submittedName>
</protein>
<name>A0A6I4U4P8_9SPHN</name>
<dbReference type="PANTHER" id="PTHR11733">
    <property type="entry name" value="ZINC METALLOPROTEASE FAMILY M13 NEPRILYSIN-RELATED"/>
    <property type="match status" value="1"/>
</dbReference>
<dbReference type="PRINTS" id="PR00786">
    <property type="entry name" value="NEPRILYSIN"/>
</dbReference>
<dbReference type="Pfam" id="PF05649">
    <property type="entry name" value="Peptidase_M13_N"/>
    <property type="match status" value="1"/>
</dbReference>
<dbReference type="Proteomes" id="UP000429229">
    <property type="component" value="Unassembled WGS sequence"/>
</dbReference>
<dbReference type="RefSeq" id="WP_160617279.1">
    <property type="nucleotide sequence ID" value="NZ_WTYR01000001.1"/>
</dbReference>
<keyword evidence="6" id="KW-0862">Zinc</keyword>
<evidence type="ECO:0000256" key="2">
    <source>
        <dbReference type="ARBA" id="ARBA00007357"/>
    </source>
</evidence>
<dbReference type="PANTHER" id="PTHR11733:SF167">
    <property type="entry name" value="FI17812P1-RELATED"/>
    <property type="match status" value="1"/>
</dbReference>
<reference evidence="11 12" key="1">
    <citation type="submission" date="2019-12" db="EMBL/GenBank/DDBJ databases">
        <title>Genomic-based taxomic classification of the family Erythrobacteraceae.</title>
        <authorList>
            <person name="Xu L."/>
        </authorList>
    </citation>
    <scope>NUCLEOTIDE SEQUENCE [LARGE SCALE GENOMIC DNA]</scope>
    <source>
        <strain evidence="11 12">LMG 29519</strain>
    </source>
</reference>
<dbReference type="CDD" id="cd08662">
    <property type="entry name" value="M13"/>
    <property type="match status" value="1"/>
</dbReference>
<dbReference type="InterPro" id="IPR018497">
    <property type="entry name" value="Peptidase_M13_C"/>
</dbReference>
<keyword evidence="7" id="KW-0482">Metalloprotease</keyword>
<dbReference type="Gene3D" id="1.10.1380.10">
    <property type="entry name" value="Neutral endopeptidase , domain2"/>
    <property type="match status" value="1"/>
</dbReference>
<dbReference type="PROSITE" id="PS51885">
    <property type="entry name" value="NEPRILYSIN"/>
    <property type="match status" value="1"/>
</dbReference>
<dbReference type="AlphaFoldDB" id="A0A6I4U4P8"/>
<feature type="signal peptide" evidence="8">
    <location>
        <begin position="1"/>
        <end position="23"/>
    </location>
</feature>
<evidence type="ECO:0000256" key="6">
    <source>
        <dbReference type="ARBA" id="ARBA00022833"/>
    </source>
</evidence>
<keyword evidence="4" id="KW-0479">Metal-binding</keyword>
<dbReference type="GO" id="GO:0016485">
    <property type="term" value="P:protein processing"/>
    <property type="evidence" value="ECO:0007669"/>
    <property type="project" value="TreeGrafter"/>
</dbReference>
<proteinExistence type="inferred from homology"/>
<accession>A0A6I4U4P8</accession>
<sequence>MIKQALKLSTGLVALALATPTLAGEVYTPEQLAPEQLVQDDAQDEGDVATPTMSFGTWGFDPAAIDTDIDPGDDFFAYANQKWLDANPLPAQYSRFGAFTLLGEKSVSDVKTLMDELTAKDPSALTSDEKRLVDAYNSYYETAAIDAAGLAPAQTYLDRIAAPDTLEGLVALWSTPGYPSPLGGGVEVDAMEPDRYSVYVSTGGLGMPDRDYYLDETEKGVGIQNKYKDYLTFLFTEAGYDDPRATAEAVYAFEDKIARDISSDRAASRDVRLIYNPFTPAQLRELAGDFPIETMIETAGFGETDRLIVTNLRPSEEKAKALGLTPEVMEKLGTGFEGMLALLENTPIETLKAWTTKEFLENNASILPSRFDKADFEFFGKTLRGTPEQRERWKRAIGETEGLLGELLGKSYAQRYFPPTSKAAMEDLVGNLRKALAASIEEIDWMGPDTKTQAIAKLDSFDPKIGYRDNLDTYEGLTIKTGDPIANRMAAAHWATRDNLEKLGQPIDRTEWGMLPQTVNAYYNPLKNEIVFPAGILQQPFFDASNDIAVNYGAIGGVIGHEMGHGFDDQGSRFSATGALENWWTDEDREAFDALTNALVAQYDQFCPLDDGETCVNGRLTLGENIGDLGGLSLAYRAFKLATEGKELPVIDGLTGDQRFFLAWAQVWRSQQREDNYRNRLRTDPHSPEEFRTNGIVRNLDEWYKAFNVTPEDDLYLPPEERVRIW</sequence>
<gene>
    <name evidence="11" type="ORF">GRI68_11005</name>
</gene>
<feature type="domain" description="Peptidase M13 C-terminal" evidence="9">
    <location>
        <begin position="520"/>
        <end position="723"/>
    </location>
</feature>
<comment type="caution">
    <text evidence="11">The sequence shown here is derived from an EMBL/GenBank/DDBJ whole genome shotgun (WGS) entry which is preliminary data.</text>
</comment>
<feature type="domain" description="Peptidase M13 N-terminal" evidence="10">
    <location>
        <begin position="71"/>
        <end position="467"/>
    </location>
</feature>
<dbReference type="OrthoDB" id="9775677at2"/>
<dbReference type="GO" id="GO:0004222">
    <property type="term" value="F:metalloendopeptidase activity"/>
    <property type="evidence" value="ECO:0007669"/>
    <property type="project" value="InterPro"/>
</dbReference>
<feature type="chain" id="PRO_5026200744" evidence="8">
    <location>
        <begin position="24"/>
        <end position="726"/>
    </location>
</feature>
<evidence type="ECO:0000256" key="1">
    <source>
        <dbReference type="ARBA" id="ARBA00001947"/>
    </source>
</evidence>
<dbReference type="InterPro" id="IPR024079">
    <property type="entry name" value="MetalloPept_cat_dom_sf"/>
</dbReference>
<comment type="similarity">
    <text evidence="2">Belongs to the peptidase M13 family.</text>
</comment>
<organism evidence="11 12">
    <name type="scientific">Alteriqipengyuania halimionae</name>
    <dbReference type="NCBI Taxonomy" id="1926630"/>
    <lineage>
        <taxon>Bacteria</taxon>
        <taxon>Pseudomonadati</taxon>
        <taxon>Pseudomonadota</taxon>
        <taxon>Alphaproteobacteria</taxon>
        <taxon>Sphingomonadales</taxon>
        <taxon>Erythrobacteraceae</taxon>
        <taxon>Alteriqipengyuania</taxon>
    </lineage>
</organism>
<comment type="cofactor">
    <cofactor evidence="1">
        <name>Zn(2+)</name>
        <dbReference type="ChEBI" id="CHEBI:29105"/>
    </cofactor>
</comment>
<evidence type="ECO:0000256" key="8">
    <source>
        <dbReference type="SAM" id="SignalP"/>
    </source>
</evidence>
<evidence type="ECO:0000313" key="12">
    <source>
        <dbReference type="Proteomes" id="UP000429229"/>
    </source>
</evidence>
<evidence type="ECO:0000259" key="10">
    <source>
        <dbReference type="Pfam" id="PF05649"/>
    </source>
</evidence>
<evidence type="ECO:0000313" key="11">
    <source>
        <dbReference type="EMBL" id="MXP10706.1"/>
    </source>
</evidence>
<evidence type="ECO:0000256" key="3">
    <source>
        <dbReference type="ARBA" id="ARBA00022670"/>
    </source>
</evidence>
<dbReference type="SUPFAM" id="SSF55486">
    <property type="entry name" value="Metalloproteases ('zincins'), catalytic domain"/>
    <property type="match status" value="1"/>
</dbReference>
<keyword evidence="5" id="KW-0378">Hydrolase</keyword>
<dbReference type="InterPro" id="IPR000718">
    <property type="entry name" value="Peptidase_M13"/>
</dbReference>
<evidence type="ECO:0000256" key="5">
    <source>
        <dbReference type="ARBA" id="ARBA00022801"/>
    </source>
</evidence>
<dbReference type="GO" id="GO:0046872">
    <property type="term" value="F:metal ion binding"/>
    <property type="evidence" value="ECO:0007669"/>
    <property type="project" value="UniProtKB-KW"/>
</dbReference>
<dbReference type="Gene3D" id="3.40.390.10">
    <property type="entry name" value="Collagenase (Catalytic Domain)"/>
    <property type="match status" value="1"/>
</dbReference>
<keyword evidence="12" id="KW-1185">Reference proteome</keyword>
<dbReference type="GO" id="GO:0005886">
    <property type="term" value="C:plasma membrane"/>
    <property type="evidence" value="ECO:0007669"/>
    <property type="project" value="TreeGrafter"/>
</dbReference>
<evidence type="ECO:0000256" key="4">
    <source>
        <dbReference type="ARBA" id="ARBA00022723"/>
    </source>
</evidence>
<keyword evidence="3" id="KW-0645">Protease</keyword>
<evidence type="ECO:0000259" key="9">
    <source>
        <dbReference type="Pfam" id="PF01431"/>
    </source>
</evidence>
<dbReference type="InterPro" id="IPR008753">
    <property type="entry name" value="Peptidase_M13_N"/>
</dbReference>
<keyword evidence="8" id="KW-0732">Signal</keyword>
<dbReference type="EMBL" id="WTYR01000001">
    <property type="protein sequence ID" value="MXP10706.1"/>
    <property type="molecule type" value="Genomic_DNA"/>
</dbReference>
<evidence type="ECO:0000256" key="7">
    <source>
        <dbReference type="ARBA" id="ARBA00023049"/>
    </source>
</evidence>
<dbReference type="InterPro" id="IPR042089">
    <property type="entry name" value="Peptidase_M13_dom_2"/>
</dbReference>
<dbReference type="Pfam" id="PF01431">
    <property type="entry name" value="Peptidase_M13"/>
    <property type="match status" value="1"/>
</dbReference>